<feature type="domain" description="RING-type" evidence="17">
    <location>
        <begin position="156"/>
        <end position="198"/>
    </location>
</feature>
<accession>A0ABQ8HR92</accession>
<dbReference type="PROSITE" id="PS50089">
    <property type="entry name" value="ZF_RING_2"/>
    <property type="match status" value="1"/>
</dbReference>
<comment type="caution">
    <text evidence="18">The sequence shown here is derived from an EMBL/GenBank/DDBJ whole genome shotgun (WGS) entry which is preliminary data.</text>
</comment>
<dbReference type="SUPFAM" id="SSF57850">
    <property type="entry name" value="RING/U-box"/>
    <property type="match status" value="1"/>
</dbReference>
<dbReference type="InterPro" id="IPR013083">
    <property type="entry name" value="Znf_RING/FYVE/PHD"/>
</dbReference>
<dbReference type="InterPro" id="IPR001841">
    <property type="entry name" value="Znf_RING"/>
</dbReference>
<comment type="subcellular location">
    <subcellularLocation>
        <location evidence="2">Membrane</location>
        <topology evidence="2">Single-pass membrane protein</topology>
    </subcellularLocation>
</comment>
<evidence type="ECO:0000256" key="15">
    <source>
        <dbReference type="SAM" id="MobiDB-lite"/>
    </source>
</evidence>
<dbReference type="InterPro" id="IPR044600">
    <property type="entry name" value="ATL1/ATL16-like"/>
</dbReference>
<evidence type="ECO:0000256" key="12">
    <source>
        <dbReference type="ARBA" id="ARBA00023136"/>
    </source>
</evidence>
<evidence type="ECO:0000256" key="1">
    <source>
        <dbReference type="ARBA" id="ARBA00000900"/>
    </source>
</evidence>
<sequence>MHLYSFTILSLFSTSHDFRFDFEFLNLMRENKLNLSRWITRGITCTVVLSSACHYAAAQPVIRRPPDSDSNEFCSTFDPSMATVILVLIAAFLLVSLFSIYVRNCVDSSPAAEVLPSRAAAADVSRGLDPSVIESFPIFVYSAVKDHKIGEGALECAVCLSEFEDDDMVRLLSKCDHAFHPDCIGAWLAARVTCPVCRAKLTPEESNEMAKSNESNNELTQNNSSSEHSEDRNQTVIQINNEQNGEVQVHESQLTPKKNRSPRTIISGKFTRSHSTGHSLVQAGVNMERYTLRLAEEVRQQMIMSEKFKRARSFNVVLASEGSSRKGGGEGSSRGKSYVERWVFSKTPPFVSRINGSVAVKERDGSNGRSFLTAVKSPLNCLSAKVEQGESSSLRPQQMELGRHYEPTRRPTQIKSNGLRPENKIHNSHSAPPSAFLFSLLGHNNIKPQPSKTLNSNLWGSKGLAKLIDPILSSFTLLGGNQLQVGQGHGIYT</sequence>
<evidence type="ECO:0000259" key="17">
    <source>
        <dbReference type="PROSITE" id="PS50089"/>
    </source>
</evidence>
<feature type="compositionally biased region" description="Polar residues" evidence="15">
    <location>
        <begin position="209"/>
        <end position="226"/>
    </location>
</feature>
<keyword evidence="11 16" id="KW-1133">Transmembrane helix</keyword>
<comment type="similarity">
    <text evidence="13">Belongs to the RING-type zinc finger family. ATL subfamily.</text>
</comment>
<evidence type="ECO:0000313" key="19">
    <source>
        <dbReference type="Proteomes" id="UP000827721"/>
    </source>
</evidence>
<organism evidence="18 19">
    <name type="scientific">Xanthoceras sorbifolium</name>
    <dbReference type="NCBI Taxonomy" id="99658"/>
    <lineage>
        <taxon>Eukaryota</taxon>
        <taxon>Viridiplantae</taxon>
        <taxon>Streptophyta</taxon>
        <taxon>Embryophyta</taxon>
        <taxon>Tracheophyta</taxon>
        <taxon>Spermatophyta</taxon>
        <taxon>Magnoliopsida</taxon>
        <taxon>eudicotyledons</taxon>
        <taxon>Gunneridae</taxon>
        <taxon>Pentapetalae</taxon>
        <taxon>rosids</taxon>
        <taxon>malvids</taxon>
        <taxon>Sapindales</taxon>
        <taxon>Sapindaceae</taxon>
        <taxon>Xanthoceroideae</taxon>
        <taxon>Xanthoceras</taxon>
    </lineage>
</organism>
<comment type="catalytic activity">
    <reaction evidence="1">
        <text>S-ubiquitinyl-[E2 ubiquitin-conjugating enzyme]-L-cysteine + [acceptor protein]-L-lysine = [E2 ubiquitin-conjugating enzyme]-L-cysteine + N(6)-ubiquitinyl-[acceptor protein]-L-lysine.</text>
        <dbReference type="EC" id="2.3.2.27"/>
    </reaction>
</comment>
<evidence type="ECO:0000256" key="3">
    <source>
        <dbReference type="ARBA" id="ARBA00004906"/>
    </source>
</evidence>
<keyword evidence="7" id="KW-0479">Metal-binding</keyword>
<feature type="region of interest" description="Disordered" evidence="15">
    <location>
        <begin position="204"/>
        <end position="263"/>
    </location>
</feature>
<dbReference type="Proteomes" id="UP000827721">
    <property type="component" value="Unassembled WGS sequence"/>
</dbReference>
<evidence type="ECO:0000256" key="11">
    <source>
        <dbReference type="ARBA" id="ARBA00022989"/>
    </source>
</evidence>
<evidence type="ECO:0000256" key="9">
    <source>
        <dbReference type="ARBA" id="ARBA00022786"/>
    </source>
</evidence>
<evidence type="ECO:0000256" key="10">
    <source>
        <dbReference type="ARBA" id="ARBA00022833"/>
    </source>
</evidence>
<evidence type="ECO:0000256" key="14">
    <source>
        <dbReference type="PROSITE-ProRule" id="PRU00175"/>
    </source>
</evidence>
<dbReference type="SMART" id="SM00184">
    <property type="entry name" value="RING"/>
    <property type="match status" value="1"/>
</dbReference>
<dbReference type="PANTHER" id="PTHR46913:SF1">
    <property type="entry name" value="RING-H2 FINGER PROTEIN ATL16"/>
    <property type="match status" value="1"/>
</dbReference>
<dbReference type="EC" id="2.3.2.27" evidence="4"/>
<evidence type="ECO:0000256" key="4">
    <source>
        <dbReference type="ARBA" id="ARBA00012483"/>
    </source>
</evidence>
<keyword evidence="5" id="KW-0808">Transferase</keyword>
<dbReference type="PANTHER" id="PTHR46913">
    <property type="entry name" value="RING-H2 FINGER PROTEIN ATL16"/>
    <property type="match status" value="1"/>
</dbReference>
<keyword evidence="8 14" id="KW-0863">Zinc-finger</keyword>
<keyword evidence="19" id="KW-1185">Reference proteome</keyword>
<keyword evidence="10" id="KW-0862">Zinc</keyword>
<evidence type="ECO:0000256" key="7">
    <source>
        <dbReference type="ARBA" id="ARBA00022723"/>
    </source>
</evidence>
<dbReference type="Gene3D" id="3.30.40.10">
    <property type="entry name" value="Zinc/RING finger domain, C3HC4 (zinc finger)"/>
    <property type="match status" value="1"/>
</dbReference>
<dbReference type="CDD" id="cd16461">
    <property type="entry name" value="RING-H2_EL5-like"/>
    <property type="match status" value="1"/>
</dbReference>
<feature type="compositionally biased region" description="Polar residues" evidence="15">
    <location>
        <begin position="234"/>
        <end position="256"/>
    </location>
</feature>
<reference evidence="18 19" key="1">
    <citation type="submission" date="2021-02" db="EMBL/GenBank/DDBJ databases">
        <title>Plant Genome Project.</title>
        <authorList>
            <person name="Zhang R.-G."/>
        </authorList>
    </citation>
    <scope>NUCLEOTIDE SEQUENCE [LARGE SCALE GENOMIC DNA]</scope>
    <source>
        <tissue evidence="18">Leaves</tissue>
    </source>
</reference>
<proteinExistence type="inferred from homology"/>
<evidence type="ECO:0000313" key="18">
    <source>
        <dbReference type="EMBL" id="KAH7566860.1"/>
    </source>
</evidence>
<evidence type="ECO:0000256" key="13">
    <source>
        <dbReference type="ARBA" id="ARBA00024209"/>
    </source>
</evidence>
<dbReference type="EMBL" id="JAFEMO010000008">
    <property type="protein sequence ID" value="KAH7566860.1"/>
    <property type="molecule type" value="Genomic_DNA"/>
</dbReference>
<evidence type="ECO:0000256" key="8">
    <source>
        <dbReference type="ARBA" id="ARBA00022771"/>
    </source>
</evidence>
<evidence type="ECO:0000256" key="5">
    <source>
        <dbReference type="ARBA" id="ARBA00022679"/>
    </source>
</evidence>
<dbReference type="Pfam" id="PF13639">
    <property type="entry name" value="zf-RING_2"/>
    <property type="match status" value="1"/>
</dbReference>
<keyword evidence="9" id="KW-0833">Ubl conjugation pathway</keyword>
<comment type="pathway">
    <text evidence="3">Protein modification; protein ubiquitination.</text>
</comment>
<evidence type="ECO:0000256" key="2">
    <source>
        <dbReference type="ARBA" id="ARBA00004167"/>
    </source>
</evidence>
<keyword evidence="12 16" id="KW-0472">Membrane</keyword>
<evidence type="ECO:0000256" key="16">
    <source>
        <dbReference type="SAM" id="Phobius"/>
    </source>
</evidence>
<evidence type="ECO:0000256" key="6">
    <source>
        <dbReference type="ARBA" id="ARBA00022692"/>
    </source>
</evidence>
<protein>
    <recommendedName>
        <fullName evidence="4">RING-type E3 ubiquitin transferase</fullName>
        <ecNumber evidence="4">2.3.2.27</ecNumber>
    </recommendedName>
</protein>
<feature type="transmembrane region" description="Helical" evidence="16">
    <location>
        <begin position="39"/>
        <end position="58"/>
    </location>
</feature>
<gene>
    <name evidence="18" type="ORF">JRO89_XS08G0245800</name>
</gene>
<keyword evidence="6 16" id="KW-0812">Transmembrane</keyword>
<feature type="transmembrane region" description="Helical" evidence="16">
    <location>
        <begin position="79"/>
        <end position="102"/>
    </location>
</feature>
<name>A0ABQ8HR92_9ROSI</name>